<evidence type="ECO:0000313" key="3">
    <source>
        <dbReference type="Proteomes" id="UP000886653"/>
    </source>
</evidence>
<reference evidence="2" key="1">
    <citation type="submission" date="2013-11" db="EMBL/GenBank/DDBJ databases">
        <title>Genome sequence of the fusiform rust pathogen reveals effectors for host alternation and coevolution with pine.</title>
        <authorList>
            <consortium name="DOE Joint Genome Institute"/>
            <person name="Smith K."/>
            <person name="Pendleton A."/>
            <person name="Kubisiak T."/>
            <person name="Anderson C."/>
            <person name="Salamov A."/>
            <person name="Aerts A."/>
            <person name="Riley R."/>
            <person name="Clum A."/>
            <person name="Lindquist E."/>
            <person name="Ence D."/>
            <person name="Campbell M."/>
            <person name="Kronenberg Z."/>
            <person name="Feau N."/>
            <person name="Dhillon B."/>
            <person name="Hamelin R."/>
            <person name="Burleigh J."/>
            <person name="Smith J."/>
            <person name="Yandell M."/>
            <person name="Nelson C."/>
            <person name="Grigoriev I."/>
            <person name="Davis J."/>
        </authorList>
    </citation>
    <scope>NUCLEOTIDE SEQUENCE</scope>
    <source>
        <strain evidence="2">G11</strain>
    </source>
</reference>
<feature type="region of interest" description="Disordered" evidence="1">
    <location>
        <begin position="145"/>
        <end position="169"/>
    </location>
</feature>
<feature type="compositionally biased region" description="Polar residues" evidence="1">
    <location>
        <begin position="1"/>
        <end position="10"/>
    </location>
</feature>
<name>A0A9P6N6T5_9BASI</name>
<organism evidence="2 3">
    <name type="scientific">Cronartium quercuum f. sp. fusiforme G11</name>
    <dbReference type="NCBI Taxonomy" id="708437"/>
    <lineage>
        <taxon>Eukaryota</taxon>
        <taxon>Fungi</taxon>
        <taxon>Dikarya</taxon>
        <taxon>Basidiomycota</taxon>
        <taxon>Pucciniomycotina</taxon>
        <taxon>Pucciniomycetes</taxon>
        <taxon>Pucciniales</taxon>
        <taxon>Coleosporiaceae</taxon>
        <taxon>Cronartium</taxon>
    </lineage>
</organism>
<feature type="compositionally biased region" description="Basic and acidic residues" evidence="1">
    <location>
        <begin position="261"/>
        <end position="277"/>
    </location>
</feature>
<feature type="compositionally biased region" description="Polar residues" evidence="1">
    <location>
        <begin position="154"/>
        <end position="163"/>
    </location>
</feature>
<accession>A0A9P6N6T5</accession>
<dbReference type="EMBL" id="MU167419">
    <property type="protein sequence ID" value="KAG0140790.1"/>
    <property type="molecule type" value="Genomic_DNA"/>
</dbReference>
<keyword evidence="3" id="KW-1185">Reference proteome</keyword>
<feature type="region of interest" description="Disordered" evidence="1">
    <location>
        <begin position="260"/>
        <end position="325"/>
    </location>
</feature>
<protein>
    <submittedName>
        <fullName evidence="2">Uncharacterized protein</fullName>
    </submittedName>
</protein>
<feature type="region of interest" description="Disordered" evidence="1">
    <location>
        <begin position="1"/>
        <end position="23"/>
    </location>
</feature>
<dbReference type="AlphaFoldDB" id="A0A9P6N6T5"/>
<dbReference type="Proteomes" id="UP000886653">
    <property type="component" value="Unassembled WGS sequence"/>
</dbReference>
<feature type="compositionally biased region" description="Polar residues" evidence="1">
    <location>
        <begin position="292"/>
        <end position="301"/>
    </location>
</feature>
<evidence type="ECO:0000313" key="2">
    <source>
        <dbReference type="EMBL" id="KAG0140790.1"/>
    </source>
</evidence>
<comment type="caution">
    <text evidence="2">The sequence shown here is derived from an EMBL/GenBank/DDBJ whole genome shotgun (WGS) entry which is preliminary data.</text>
</comment>
<sequence>MPSEIANKSPTEGGDLPGHEINPKNLLQGPMANYAALLTSDQPDKSLNLHKILGITQNQFQTLVSQILSDHALAEKSNNGGLAGHKNNLKNFFLDTNMYVALLEKDELNLSLISNKTPDNHQNQLQTPASQLFSNPALAMGSNIGGSGKEADTKFSTNSQSPTLDAHSSVPQSWEQFLSEHYHDFESAPWPKTGQDPQHIQLNELIPGTLQESQGHFEDPKENFHSKVVQSVLPHAVEVMDTSSDHTGKENLEALPESISDLDKLKADQSQKMDNVKSDPVTEENPNKESQSRLSVKSSNLPLYRKGVSKPGKKRRKSRKLSAIV</sequence>
<feature type="compositionally biased region" description="Basic residues" evidence="1">
    <location>
        <begin position="307"/>
        <end position="325"/>
    </location>
</feature>
<gene>
    <name evidence="2" type="ORF">CROQUDRAFT_725967</name>
</gene>
<evidence type="ECO:0000256" key="1">
    <source>
        <dbReference type="SAM" id="MobiDB-lite"/>
    </source>
</evidence>
<proteinExistence type="predicted"/>